<name>A0A1F6FTA5_9BACT</name>
<dbReference type="SMART" id="SM00382">
    <property type="entry name" value="AAA"/>
    <property type="match status" value="1"/>
</dbReference>
<keyword evidence="3" id="KW-0067">ATP-binding</keyword>
<dbReference type="SUPFAM" id="SSF160246">
    <property type="entry name" value="EspE N-terminal domain-like"/>
    <property type="match status" value="1"/>
</dbReference>
<dbReference type="PROSITE" id="PS00662">
    <property type="entry name" value="T2SP_E"/>
    <property type="match status" value="1"/>
</dbReference>
<dbReference type="InterPro" id="IPR003593">
    <property type="entry name" value="AAA+_ATPase"/>
</dbReference>
<proteinExistence type="inferred from homology"/>
<dbReference type="GO" id="GO:0005886">
    <property type="term" value="C:plasma membrane"/>
    <property type="evidence" value="ECO:0007669"/>
    <property type="project" value="TreeGrafter"/>
</dbReference>
<evidence type="ECO:0000313" key="6">
    <source>
        <dbReference type="Proteomes" id="UP000179230"/>
    </source>
</evidence>
<reference evidence="5 6" key="1">
    <citation type="journal article" date="2016" name="Nat. Commun.">
        <title>Thousands of microbial genomes shed light on interconnected biogeochemical processes in an aquifer system.</title>
        <authorList>
            <person name="Anantharaman K."/>
            <person name="Brown C.T."/>
            <person name="Hug L.A."/>
            <person name="Sharon I."/>
            <person name="Castelle C.J."/>
            <person name="Probst A.J."/>
            <person name="Thomas B.C."/>
            <person name="Singh A."/>
            <person name="Wilkins M.J."/>
            <person name="Karaoz U."/>
            <person name="Brodie E.L."/>
            <person name="Williams K.H."/>
            <person name="Hubbard S.S."/>
            <person name="Banfield J.F."/>
        </authorList>
    </citation>
    <scope>NUCLEOTIDE SEQUENCE [LARGE SCALE GENOMIC DNA]</scope>
</reference>
<evidence type="ECO:0000256" key="1">
    <source>
        <dbReference type="ARBA" id="ARBA00006611"/>
    </source>
</evidence>
<keyword evidence="2" id="KW-0547">Nucleotide-binding</keyword>
<dbReference type="InterPro" id="IPR027417">
    <property type="entry name" value="P-loop_NTPase"/>
</dbReference>
<dbReference type="InterPro" id="IPR037257">
    <property type="entry name" value="T2SS_E_N_sf"/>
</dbReference>
<dbReference type="PANTHER" id="PTHR30258">
    <property type="entry name" value="TYPE II SECRETION SYSTEM PROTEIN GSPE-RELATED"/>
    <property type="match status" value="1"/>
</dbReference>
<evidence type="ECO:0000259" key="4">
    <source>
        <dbReference type="PROSITE" id="PS00662"/>
    </source>
</evidence>
<dbReference type="CDD" id="cd01129">
    <property type="entry name" value="PulE-GspE-like"/>
    <property type="match status" value="1"/>
</dbReference>
<dbReference type="Gene3D" id="3.30.450.90">
    <property type="match status" value="1"/>
</dbReference>
<dbReference type="SUPFAM" id="SSF52540">
    <property type="entry name" value="P-loop containing nucleoside triphosphate hydrolases"/>
    <property type="match status" value="1"/>
</dbReference>
<accession>A0A1F6FTA5</accession>
<protein>
    <recommendedName>
        <fullName evidence="4">Bacterial type II secretion system protein E domain-containing protein</fullName>
    </recommendedName>
</protein>
<dbReference type="GO" id="GO:0005524">
    <property type="term" value="F:ATP binding"/>
    <property type="evidence" value="ECO:0007669"/>
    <property type="project" value="UniProtKB-KW"/>
</dbReference>
<comment type="similarity">
    <text evidence="1">Belongs to the GSP E family.</text>
</comment>
<dbReference type="InterPro" id="IPR001482">
    <property type="entry name" value="T2SS/T4SS_dom"/>
</dbReference>
<dbReference type="EMBL" id="MFMT01000006">
    <property type="protein sequence ID" value="OGG89103.1"/>
    <property type="molecule type" value="Genomic_DNA"/>
</dbReference>
<evidence type="ECO:0000256" key="3">
    <source>
        <dbReference type="ARBA" id="ARBA00022840"/>
    </source>
</evidence>
<evidence type="ECO:0000313" key="5">
    <source>
        <dbReference type="EMBL" id="OGG89103.1"/>
    </source>
</evidence>
<gene>
    <name evidence="5" type="ORF">A2592_03170</name>
</gene>
<dbReference type="Gene3D" id="3.30.300.160">
    <property type="entry name" value="Type II secretion system, protein E, N-terminal domain"/>
    <property type="match status" value="1"/>
</dbReference>
<dbReference type="Pfam" id="PF00437">
    <property type="entry name" value="T2SSE"/>
    <property type="match status" value="1"/>
</dbReference>
<feature type="domain" description="Bacterial type II secretion system protein E" evidence="4">
    <location>
        <begin position="386"/>
        <end position="400"/>
    </location>
</feature>
<dbReference type="Proteomes" id="UP000179230">
    <property type="component" value="Unassembled WGS sequence"/>
</dbReference>
<sequence length="611" mass="67832">MDILHYLKQQEVISVAELAKASKLIEEQEKSVEEAMIDSGVEEGVLRTAIAEYYQVPPFTLKEGFSLTEEVLSFIPEESALHYHVTPLLVEDGVLVVGVNNPDDLQVREVLNFISSKHNLPFKMVFMFERDIKIAQESYENLKGDVTAALVTLENELDTEIANKGSEEGGDGDNTSFEYIKEDAPITKIVATILRYAVDGNASDIHIEPSEKKVAVRFRIDGILAISLELPKNVQVAVVARIKILSSMRLDERRKPQDGRFSATFDGRKIDFRVSVLPTNYGENVVMRILDNEKGVTNLEAAGITGHLLTVIRRMLNEPFGIILISGPTGSGKSTTLYAMLAELDRQTKNVLSLEDPVEYNIEGVSQSQVNPEIGYTFANGLRSALRQDPDIIMVGEIRDKETAQLAIQAALTGHLVLSTIHTNNSIGVIPRLIDMGIDPYLIAPTLKLALAQRLARRIKPGTGREEPIGKSMELIMEEEFKTLPKKYLNRIPNGRTFLHPQQSPDSATGMKGRIAVMEALEVTEPIQNLILKGASEEEIYDVARQHGFMSMKEDAIVKALNHIIPYEEMNLFGSKVGMDDLLDEPEVTVDNSSKNINVDAIIKDDENTHS</sequence>
<dbReference type="GO" id="GO:0016887">
    <property type="term" value="F:ATP hydrolysis activity"/>
    <property type="evidence" value="ECO:0007669"/>
    <property type="project" value="TreeGrafter"/>
</dbReference>
<comment type="caution">
    <text evidence="5">The sequence shown here is derived from an EMBL/GenBank/DDBJ whole genome shotgun (WGS) entry which is preliminary data.</text>
</comment>
<dbReference type="InterPro" id="IPR007831">
    <property type="entry name" value="T2SS_GspE_N"/>
</dbReference>
<dbReference type="Gene3D" id="3.40.50.300">
    <property type="entry name" value="P-loop containing nucleotide triphosphate hydrolases"/>
    <property type="match status" value="1"/>
</dbReference>
<dbReference type="AlphaFoldDB" id="A0A1F6FTA5"/>
<organism evidence="5 6">
    <name type="scientific">Candidatus Kaiserbacteria bacterium RIFOXYD1_FULL_42_15</name>
    <dbReference type="NCBI Taxonomy" id="1798532"/>
    <lineage>
        <taxon>Bacteria</taxon>
        <taxon>Candidatus Kaiseribacteriota</taxon>
    </lineage>
</organism>
<evidence type="ECO:0000256" key="2">
    <source>
        <dbReference type="ARBA" id="ARBA00022741"/>
    </source>
</evidence>
<dbReference type="PANTHER" id="PTHR30258:SF3">
    <property type="entry name" value="SLL1921 PROTEIN"/>
    <property type="match status" value="1"/>
</dbReference>
<dbReference type="Pfam" id="PF05157">
    <property type="entry name" value="MshEN"/>
    <property type="match status" value="1"/>
</dbReference>